<dbReference type="InterPro" id="IPR028939">
    <property type="entry name" value="P5C_Rdtase_cat_N"/>
</dbReference>
<name>A0A0L8BK74_ENSAD</name>
<evidence type="ECO:0000256" key="5">
    <source>
        <dbReference type="PIRSR" id="PIRSR000193-1"/>
    </source>
</evidence>
<dbReference type="HAMAP" id="MF_01925">
    <property type="entry name" value="P5C_reductase"/>
    <property type="match status" value="1"/>
</dbReference>
<dbReference type="PATRIC" id="fig|106592.7.peg.3795"/>
<dbReference type="GO" id="GO:0005737">
    <property type="term" value="C:cytoplasm"/>
    <property type="evidence" value="ECO:0007669"/>
    <property type="project" value="UniProtKB-SubCell"/>
</dbReference>
<feature type="domain" description="Pyrroline-5-carboxylate reductase catalytic N-terminal" evidence="6">
    <location>
        <begin position="6"/>
        <end position="93"/>
    </location>
</feature>
<dbReference type="SUPFAM" id="SSF48179">
    <property type="entry name" value="6-phosphogluconate dehydrogenase C-terminal domain-like"/>
    <property type="match status" value="1"/>
</dbReference>
<comment type="function">
    <text evidence="4">Catalyzes the reduction of 1-pyrroline-5-carboxylate (PCA) to L-proline.</text>
</comment>
<keyword evidence="4" id="KW-0963">Cytoplasm</keyword>
<evidence type="ECO:0000256" key="3">
    <source>
        <dbReference type="ARBA" id="ARBA00023002"/>
    </source>
</evidence>
<comment type="catalytic activity">
    <reaction evidence="4">
        <text>L-proline + NAD(+) = (S)-1-pyrroline-5-carboxylate + NADH + 2 H(+)</text>
        <dbReference type="Rhea" id="RHEA:14105"/>
        <dbReference type="ChEBI" id="CHEBI:15378"/>
        <dbReference type="ChEBI" id="CHEBI:17388"/>
        <dbReference type="ChEBI" id="CHEBI:57540"/>
        <dbReference type="ChEBI" id="CHEBI:57945"/>
        <dbReference type="ChEBI" id="CHEBI:60039"/>
        <dbReference type="EC" id="1.5.1.2"/>
    </reaction>
</comment>
<comment type="similarity">
    <text evidence="1 4">Belongs to the pyrroline-5-carboxylate reductase family.</text>
</comment>
<comment type="subcellular location">
    <subcellularLocation>
        <location evidence="4">Cytoplasm</location>
    </subcellularLocation>
</comment>
<evidence type="ECO:0000259" key="7">
    <source>
        <dbReference type="Pfam" id="PF14748"/>
    </source>
</evidence>
<accession>A0A0L8BK74</accession>
<evidence type="ECO:0000313" key="8">
    <source>
        <dbReference type="EMBL" id="KOF14964.1"/>
    </source>
</evidence>
<keyword evidence="2 4" id="KW-0521">NADP</keyword>
<evidence type="ECO:0000259" key="6">
    <source>
        <dbReference type="Pfam" id="PF03807"/>
    </source>
</evidence>
<organism evidence="8 9">
    <name type="scientific">Ensifer adhaerens</name>
    <name type="common">Sinorhizobium morelense</name>
    <dbReference type="NCBI Taxonomy" id="106592"/>
    <lineage>
        <taxon>Bacteria</taxon>
        <taxon>Pseudomonadati</taxon>
        <taxon>Pseudomonadota</taxon>
        <taxon>Alphaproteobacteria</taxon>
        <taxon>Hyphomicrobiales</taxon>
        <taxon>Rhizobiaceae</taxon>
        <taxon>Sinorhizobium/Ensifer group</taxon>
        <taxon>Ensifer</taxon>
    </lineage>
</organism>
<evidence type="ECO:0000313" key="9">
    <source>
        <dbReference type="Proteomes" id="UP000037425"/>
    </source>
</evidence>
<keyword evidence="4" id="KW-0028">Amino-acid biosynthesis</keyword>
<dbReference type="Gene3D" id="3.40.50.720">
    <property type="entry name" value="NAD(P)-binding Rossmann-like Domain"/>
    <property type="match status" value="1"/>
</dbReference>
<feature type="binding site" evidence="5">
    <location>
        <position position="56"/>
    </location>
    <ligand>
        <name>NADPH</name>
        <dbReference type="ChEBI" id="CHEBI:57783"/>
    </ligand>
</feature>
<dbReference type="GO" id="GO:0055129">
    <property type="term" value="P:L-proline biosynthetic process"/>
    <property type="evidence" value="ECO:0007669"/>
    <property type="project" value="UniProtKB-UniRule"/>
</dbReference>
<dbReference type="Pfam" id="PF03807">
    <property type="entry name" value="F420_oxidored"/>
    <property type="match status" value="1"/>
</dbReference>
<sequence length="264" mass="27997">MNGRLRVGIVGGAGWLGGAIAEALLDAGVVTSDGLSLSYRSNQPERFPSSFWTVDNQALADRSDVIVLSLRPVDWQDLKVDARGKLLISVMAGVPLSALCQRHETCRVARSLPNAAAEVRRSYTPWIATGDVSQADREIVRAIFDACGMQDEVTSETELDYLTGLSGSGPAFPALLAAAMMDDAVRQGLDPLVARRAVNSVLIGTGRMLEQRDHCPTDTVETFLDYRGTTAAAIEAMRAAGFDAAIAEGLAAALKKSVSMGRGS</sequence>
<dbReference type="PANTHER" id="PTHR11645:SF0">
    <property type="entry name" value="PYRROLINE-5-CARBOXYLATE REDUCTASE 3"/>
    <property type="match status" value="1"/>
</dbReference>
<protein>
    <recommendedName>
        <fullName evidence="4">Pyrroline-5-carboxylate reductase</fullName>
        <shortName evidence="4">P5C reductase</shortName>
        <shortName evidence="4">P5CR</shortName>
        <ecNumber evidence="4">1.5.1.2</ecNumber>
    </recommendedName>
    <alternativeName>
        <fullName evidence="4">PCA reductase</fullName>
    </alternativeName>
</protein>
<dbReference type="Pfam" id="PF14748">
    <property type="entry name" value="P5CR_dimer"/>
    <property type="match status" value="1"/>
</dbReference>
<evidence type="ECO:0000256" key="2">
    <source>
        <dbReference type="ARBA" id="ARBA00022857"/>
    </source>
</evidence>
<keyword evidence="4" id="KW-0641">Proline biosynthesis</keyword>
<dbReference type="InterPro" id="IPR029036">
    <property type="entry name" value="P5CR_dimer"/>
</dbReference>
<dbReference type="GO" id="GO:0004735">
    <property type="term" value="F:pyrroline-5-carboxylate reductase activity"/>
    <property type="evidence" value="ECO:0007669"/>
    <property type="project" value="UniProtKB-UniRule"/>
</dbReference>
<dbReference type="EMBL" id="LGAP01000023">
    <property type="protein sequence ID" value="KOF14964.1"/>
    <property type="molecule type" value="Genomic_DNA"/>
</dbReference>
<dbReference type="SUPFAM" id="SSF51735">
    <property type="entry name" value="NAD(P)-binding Rossmann-fold domains"/>
    <property type="match status" value="1"/>
</dbReference>
<dbReference type="Gene3D" id="1.10.3730.10">
    <property type="entry name" value="ProC C-terminal domain-like"/>
    <property type="match status" value="1"/>
</dbReference>
<reference evidence="9" key="1">
    <citation type="submission" date="2015-07" db="EMBL/GenBank/DDBJ databases">
        <title>Whole genome sequence of an Ensifer adhaerens strain isolated from a cave pool in the Wind Cave National Park.</title>
        <authorList>
            <person name="Eng W.W.H."/>
            <person name="Gan H.M."/>
            <person name="Barton H.A."/>
            <person name="Savka M.A."/>
        </authorList>
    </citation>
    <scope>NUCLEOTIDE SEQUENCE [LARGE SCALE GENOMIC DNA]</scope>
    <source>
        <strain evidence="9">SD006</strain>
    </source>
</reference>
<dbReference type="InterPro" id="IPR008927">
    <property type="entry name" value="6-PGluconate_DH-like_C_sf"/>
</dbReference>
<gene>
    <name evidence="4" type="primary">proC</name>
    <name evidence="8" type="ORF">AC244_25225</name>
</gene>
<dbReference type="RefSeq" id="WP_053251560.1">
    <property type="nucleotide sequence ID" value="NZ_LGAP01000023.1"/>
</dbReference>
<comment type="catalytic activity">
    <reaction evidence="4">
        <text>L-proline + NADP(+) = (S)-1-pyrroline-5-carboxylate + NADPH + 2 H(+)</text>
        <dbReference type="Rhea" id="RHEA:14109"/>
        <dbReference type="ChEBI" id="CHEBI:15378"/>
        <dbReference type="ChEBI" id="CHEBI:17388"/>
        <dbReference type="ChEBI" id="CHEBI:57783"/>
        <dbReference type="ChEBI" id="CHEBI:58349"/>
        <dbReference type="ChEBI" id="CHEBI:60039"/>
        <dbReference type="EC" id="1.5.1.2"/>
    </reaction>
</comment>
<dbReference type="OrthoDB" id="8418678at2"/>
<proteinExistence type="inferred from homology"/>
<dbReference type="EC" id="1.5.1.2" evidence="4"/>
<dbReference type="PIRSF" id="PIRSF000193">
    <property type="entry name" value="Pyrrol-5-carb_rd"/>
    <property type="match status" value="1"/>
</dbReference>
<dbReference type="InterPro" id="IPR036291">
    <property type="entry name" value="NAD(P)-bd_dom_sf"/>
</dbReference>
<dbReference type="InterPro" id="IPR000304">
    <property type="entry name" value="Pyrroline-COOH_reductase"/>
</dbReference>
<keyword evidence="3 4" id="KW-0560">Oxidoreductase</keyword>
<dbReference type="PANTHER" id="PTHR11645">
    <property type="entry name" value="PYRROLINE-5-CARBOXYLATE REDUCTASE"/>
    <property type="match status" value="1"/>
</dbReference>
<dbReference type="UniPathway" id="UPA00098">
    <property type="reaction ID" value="UER00361"/>
</dbReference>
<comment type="pathway">
    <text evidence="4">Amino-acid biosynthesis; L-proline biosynthesis; L-proline from L-glutamate 5-semialdehyde: step 1/1.</text>
</comment>
<comment type="caution">
    <text evidence="8">The sequence shown here is derived from an EMBL/GenBank/DDBJ whole genome shotgun (WGS) entry which is preliminary data.</text>
</comment>
<dbReference type="Proteomes" id="UP000037425">
    <property type="component" value="Unassembled WGS sequence"/>
</dbReference>
<feature type="domain" description="Pyrroline-5-carboxylate reductase dimerisation" evidence="7">
    <location>
        <begin position="156"/>
        <end position="259"/>
    </location>
</feature>
<dbReference type="AlphaFoldDB" id="A0A0L8BK74"/>
<evidence type="ECO:0000256" key="1">
    <source>
        <dbReference type="ARBA" id="ARBA00005525"/>
    </source>
</evidence>
<evidence type="ECO:0000256" key="4">
    <source>
        <dbReference type="HAMAP-Rule" id="MF_01925"/>
    </source>
</evidence>